<dbReference type="Proteomes" id="UP000611945">
    <property type="component" value="Unassembled WGS sequence"/>
</dbReference>
<keyword evidence="3" id="KW-1005">Bacterial flagellum biogenesis</keyword>
<dbReference type="EMBL" id="JACSQG010000002">
    <property type="protein sequence ID" value="MBD7976694.1"/>
    <property type="molecule type" value="Genomic_DNA"/>
</dbReference>
<keyword evidence="4" id="KW-0282">Flagellum</keyword>
<keyword evidence="4" id="KW-0969">Cilium</keyword>
<evidence type="ECO:0000313" key="4">
    <source>
        <dbReference type="EMBL" id="MBD7976694.1"/>
    </source>
</evidence>
<dbReference type="Pfam" id="PF05130">
    <property type="entry name" value="FlgN"/>
    <property type="match status" value="1"/>
</dbReference>
<dbReference type="SUPFAM" id="SSF140566">
    <property type="entry name" value="FlgN-like"/>
    <property type="match status" value="1"/>
</dbReference>
<protein>
    <submittedName>
        <fullName evidence="4">Flagellar protein FlgN</fullName>
    </submittedName>
</protein>
<evidence type="ECO:0000256" key="2">
    <source>
        <dbReference type="ARBA" id="ARBA00007703"/>
    </source>
</evidence>
<proteinExistence type="inferred from homology"/>
<gene>
    <name evidence="4" type="ORF">H9642_05765</name>
</gene>
<comment type="similarity">
    <text evidence="2">Belongs to the FlgN family.</text>
</comment>
<evidence type="ECO:0000256" key="1">
    <source>
        <dbReference type="ARBA" id="ARBA00002397"/>
    </source>
</evidence>
<comment type="function">
    <text evidence="1">Required for the efficient initiation of filament assembly.</text>
</comment>
<reference evidence="4 5" key="1">
    <citation type="submission" date="2020-08" db="EMBL/GenBank/DDBJ databases">
        <title>A Genomic Blueprint of the Chicken Gut Microbiome.</title>
        <authorList>
            <person name="Gilroy R."/>
            <person name="Ravi A."/>
            <person name="Getino M."/>
            <person name="Pursley I."/>
            <person name="Horton D.L."/>
            <person name="Alikhan N.-F."/>
            <person name="Baker D."/>
            <person name="Gharbi K."/>
            <person name="Hall N."/>
            <person name="Watson M."/>
            <person name="Adriaenssens E.M."/>
            <person name="Foster-Nyarko E."/>
            <person name="Jarju S."/>
            <person name="Secka A."/>
            <person name="Antonio M."/>
            <person name="Oren A."/>
            <person name="Chaudhuri R."/>
            <person name="La Ragione R.M."/>
            <person name="Hildebrand F."/>
            <person name="Pallen M.J."/>
        </authorList>
    </citation>
    <scope>NUCLEOTIDE SEQUENCE [LARGE SCALE GENOMIC DNA]</scope>
    <source>
        <strain evidence="4 5">Sa2CUA2</strain>
    </source>
</reference>
<keyword evidence="5" id="KW-1185">Reference proteome</keyword>
<name>A0ABR8TN25_9PSED</name>
<dbReference type="Gene3D" id="1.20.58.300">
    <property type="entry name" value="FlgN-like"/>
    <property type="match status" value="1"/>
</dbReference>
<dbReference type="RefSeq" id="WP_251835477.1">
    <property type="nucleotide sequence ID" value="NZ_JACSQG010000002.1"/>
</dbReference>
<comment type="caution">
    <text evidence="4">The sequence shown here is derived from an EMBL/GenBank/DDBJ whole genome shotgun (WGS) entry which is preliminary data.</text>
</comment>
<organism evidence="4 5">
    <name type="scientific">Serpens gallinarum</name>
    <dbReference type="NCBI Taxonomy" id="2763075"/>
    <lineage>
        <taxon>Bacteria</taxon>
        <taxon>Pseudomonadati</taxon>
        <taxon>Pseudomonadota</taxon>
        <taxon>Gammaproteobacteria</taxon>
        <taxon>Pseudomonadales</taxon>
        <taxon>Pseudomonadaceae</taxon>
        <taxon>Pseudomonas</taxon>
    </lineage>
</organism>
<accession>A0ABR8TN25</accession>
<evidence type="ECO:0000313" key="5">
    <source>
        <dbReference type="Proteomes" id="UP000611945"/>
    </source>
</evidence>
<evidence type="ECO:0000256" key="3">
    <source>
        <dbReference type="ARBA" id="ARBA00022795"/>
    </source>
</evidence>
<dbReference type="InterPro" id="IPR007809">
    <property type="entry name" value="FlgN-like"/>
</dbReference>
<dbReference type="InterPro" id="IPR036679">
    <property type="entry name" value="FlgN-like_sf"/>
</dbReference>
<sequence length="147" mass="16423">MSQKDKLLAVVAADIAADLKTYGQLQSLLDELHERLLERDTLAIEQLNQRIEPCLNALAECSARRGKVLRAFGLTADPEGMQRLLDAYPATQGETVRSQWQQLGQAVRDCRQRNERNGRLLAMHNDILNQLLSGTGDGTALYGQQDY</sequence>
<keyword evidence="4" id="KW-0966">Cell projection</keyword>